<dbReference type="Proteomes" id="UP001174909">
    <property type="component" value="Unassembled WGS sequence"/>
</dbReference>
<keyword evidence="3" id="KW-1185">Reference proteome</keyword>
<dbReference type="InterPro" id="IPR036063">
    <property type="entry name" value="Smr_dom_sf"/>
</dbReference>
<comment type="caution">
    <text evidence="2">The sequence shown here is derived from an EMBL/GenBank/DDBJ whole genome shotgun (WGS) entry which is preliminary data.</text>
</comment>
<sequence>MSSNKLDLHGKTWTEALTEFRDFYNSAARAHPGGGVQLEVVHGYGSTGQGGRLLTSLRNYLERQAHAGLLSFRTGEAVDGNPGHTLVTTLRVLPAAGDDLADNIWEYCARPQSHKKVMNRFRRYGDPKVQQAIRELQGQRRLRAVNVGREKGYEAV</sequence>
<organism evidence="2 3">
    <name type="scientific">Geodia barretti</name>
    <name type="common">Barrett's horny sponge</name>
    <dbReference type="NCBI Taxonomy" id="519541"/>
    <lineage>
        <taxon>Eukaryota</taxon>
        <taxon>Metazoa</taxon>
        <taxon>Porifera</taxon>
        <taxon>Demospongiae</taxon>
        <taxon>Heteroscleromorpha</taxon>
        <taxon>Tetractinellida</taxon>
        <taxon>Astrophorina</taxon>
        <taxon>Geodiidae</taxon>
        <taxon>Geodia</taxon>
    </lineage>
</organism>
<name>A0AA35W656_GEOBA</name>
<evidence type="ECO:0000313" key="2">
    <source>
        <dbReference type="EMBL" id="CAI8001397.1"/>
    </source>
</evidence>
<dbReference type="PROSITE" id="PS50828">
    <property type="entry name" value="SMR"/>
    <property type="match status" value="1"/>
</dbReference>
<accession>A0AA35W656</accession>
<dbReference type="AlphaFoldDB" id="A0AA35W656"/>
<reference evidence="2" key="1">
    <citation type="submission" date="2023-03" db="EMBL/GenBank/DDBJ databases">
        <authorList>
            <person name="Steffen K."/>
            <person name="Cardenas P."/>
        </authorList>
    </citation>
    <scope>NUCLEOTIDE SEQUENCE</scope>
</reference>
<dbReference type="InterPro" id="IPR002625">
    <property type="entry name" value="Smr_dom"/>
</dbReference>
<proteinExistence type="predicted"/>
<evidence type="ECO:0000313" key="3">
    <source>
        <dbReference type="Proteomes" id="UP001174909"/>
    </source>
</evidence>
<feature type="domain" description="Smr" evidence="1">
    <location>
        <begin position="6"/>
        <end position="90"/>
    </location>
</feature>
<dbReference type="SUPFAM" id="SSF160443">
    <property type="entry name" value="SMR domain-like"/>
    <property type="match status" value="1"/>
</dbReference>
<evidence type="ECO:0000259" key="1">
    <source>
        <dbReference type="PROSITE" id="PS50828"/>
    </source>
</evidence>
<gene>
    <name evidence="2" type="ORF">GBAR_LOCUS3180</name>
</gene>
<dbReference type="EMBL" id="CASHTH010000436">
    <property type="protein sequence ID" value="CAI8001397.1"/>
    <property type="molecule type" value="Genomic_DNA"/>
</dbReference>
<dbReference type="Gene3D" id="3.30.1370.110">
    <property type="match status" value="1"/>
</dbReference>
<protein>
    <recommendedName>
        <fullName evidence="1">Smr domain-containing protein</fullName>
    </recommendedName>
</protein>
<dbReference type="Pfam" id="PF01713">
    <property type="entry name" value="Smr"/>
    <property type="match status" value="1"/>
</dbReference>